<evidence type="ECO:0000313" key="3">
    <source>
        <dbReference type="Proteomes" id="UP001056436"/>
    </source>
</evidence>
<proteinExistence type="predicted"/>
<keyword evidence="1" id="KW-1133">Transmembrane helix</keyword>
<dbReference type="EMBL" id="SDAQ01000258">
    <property type="protein sequence ID" value="KAI3528443.1"/>
    <property type="molecule type" value="Genomic_DNA"/>
</dbReference>
<dbReference type="AlphaFoldDB" id="A0A9P9WZQ9"/>
<comment type="caution">
    <text evidence="2">The sequence shown here is derived from an EMBL/GenBank/DDBJ whole genome shotgun (WGS) entry which is preliminary data.</text>
</comment>
<keyword evidence="3" id="KW-1185">Reference proteome</keyword>
<protein>
    <submittedName>
        <fullName evidence="2">Uncharacterized protein</fullName>
    </submittedName>
</protein>
<keyword evidence="1" id="KW-0812">Transmembrane</keyword>
<sequence>MQVDAPVQKTTASAGVVLSAVTRKHPPHGIHAMTPVELGIIGGLAGTLFLLLVLLCSVCNIRRDQKRSHTTGYAVSREALRPMPRISDISQIS</sequence>
<reference evidence="2" key="1">
    <citation type="submission" date="2019-01" db="EMBL/GenBank/DDBJ databases">
        <title>Colletotrichum abscissum LGMF1257.</title>
        <authorList>
            <person name="Baroncelli R."/>
        </authorList>
    </citation>
    <scope>NUCLEOTIDE SEQUENCE</scope>
    <source>
        <strain evidence="2">Ca142</strain>
    </source>
</reference>
<organism evidence="2 3">
    <name type="scientific">Colletotrichum abscissum</name>
    <dbReference type="NCBI Taxonomy" id="1671311"/>
    <lineage>
        <taxon>Eukaryota</taxon>
        <taxon>Fungi</taxon>
        <taxon>Dikarya</taxon>
        <taxon>Ascomycota</taxon>
        <taxon>Pezizomycotina</taxon>
        <taxon>Sordariomycetes</taxon>
        <taxon>Hypocreomycetidae</taxon>
        <taxon>Glomerellales</taxon>
        <taxon>Glomerellaceae</taxon>
        <taxon>Colletotrichum</taxon>
        <taxon>Colletotrichum acutatum species complex</taxon>
    </lineage>
</organism>
<evidence type="ECO:0000256" key="1">
    <source>
        <dbReference type="SAM" id="Phobius"/>
    </source>
</evidence>
<gene>
    <name evidence="2" type="ORF">CABS02_15107</name>
</gene>
<evidence type="ECO:0000313" key="2">
    <source>
        <dbReference type="EMBL" id="KAI3528443.1"/>
    </source>
</evidence>
<name>A0A9P9WZQ9_9PEZI</name>
<keyword evidence="1" id="KW-0472">Membrane</keyword>
<dbReference type="Proteomes" id="UP001056436">
    <property type="component" value="Unassembled WGS sequence"/>
</dbReference>
<feature type="transmembrane region" description="Helical" evidence="1">
    <location>
        <begin position="38"/>
        <end position="59"/>
    </location>
</feature>
<accession>A0A9P9WZQ9</accession>